<dbReference type="InterPro" id="IPR005097">
    <property type="entry name" value="Sacchrp_dh_NADP-bd"/>
</dbReference>
<sequence>MERLLVYGSYGYTGRLIVDEAVSRGQSPTVAGRDGRKVTAQAREHGLEARTFSLEDDIPSHLAEFDAVLNCAGPFVETAEPLVEACLETETDYLDITGEFRVFERIRRRDVRARDAGVTLLPGVGFDVVPSDCLAAFLADQLPTADRLAIGVQGMDSRRGIPTPADVSRGTAKTLFSGAGTTNVVRKNGALVRVPLGFRSRTIDFGDGPEHAVAIPLGDVVTAAQTTGIENVEVYAAMPSWAGSAMAALESIGWLLESRPVQKLARPAIDALIDGPGESALKTGETVVWGEVGDGERIVRARIRTPNPYALTAKSAVEAAKRVLDGGVPAGAQTPATAFGSEFVLECSDSEREVLETPAAVDLEK</sequence>
<evidence type="ECO:0000313" key="2">
    <source>
        <dbReference type="EMBL" id="AHF98712.1"/>
    </source>
</evidence>
<dbReference type="Pfam" id="PF03435">
    <property type="entry name" value="Sacchrp_dh_NADP"/>
    <property type="match status" value="1"/>
</dbReference>
<proteinExistence type="predicted"/>
<dbReference type="GeneID" id="25144320"/>
<evidence type="ECO:0000313" key="3">
    <source>
        <dbReference type="Proteomes" id="UP000019024"/>
    </source>
</evidence>
<gene>
    <name evidence="2" type="ORF">HALLA_07445</name>
</gene>
<evidence type="ECO:0000259" key="1">
    <source>
        <dbReference type="Pfam" id="PF03435"/>
    </source>
</evidence>
<dbReference type="HOGENOM" id="CLU_046808_0_0_2"/>
<name>W0JNY1_9EURY</name>
<dbReference type="InterPro" id="IPR036291">
    <property type="entry name" value="NAD(P)-bd_dom_sf"/>
</dbReference>
<protein>
    <submittedName>
        <fullName evidence="2">Saccharopine dehydrogenase</fullName>
    </submittedName>
</protein>
<keyword evidence="3" id="KW-1185">Reference proteome</keyword>
<feature type="domain" description="Saccharopine dehydrogenase NADP binding" evidence="1">
    <location>
        <begin position="5"/>
        <end position="120"/>
    </location>
</feature>
<dbReference type="EMBL" id="CP007055">
    <property type="protein sequence ID" value="AHF98712.1"/>
    <property type="molecule type" value="Genomic_DNA"/>
</dbReference>
<dbReference type="AlphaFoldDB" id="W0JNY1"/>
<dbReference type="PANTHER" id="PTHR43781">
    <property type="entry name" value="SACCHAROPINE DEHYDROGENASE"/>
    <property type="match status" value="1"/>
</dbReference>
<dbReference type="RefSeq" id="WP_049951916.1">
    <property type="nucleotide sequence ID" value="NZ_CP007055.1"/>
</dbReference>
<reference evidence="2 3" key="1">
    <citation type="submission" date="2014-01" db="EMBL/GenBank/DDBJ databases">
        <authorList>
            <consortium name="DOE Joint Genome Institute"/>
            <person name="Anderson I."/>
            <person name="Huntemann M."/>
            <person name="Han J."/>
            <person name="Chen A."/>
            <person name="Kyrpides N."/>
            <person name="Mavromatis K."/>
            <person name="Markowitz V."/>
            <person name="Palaniappan K."/>
            <person name="Ivanova N."/>
            <person name="Schaumberg A."/>
            <person name="Pati A."/>
            <person name="Liolios K."/>
            <person name="Nordberg H.P."/>
            <person name="Cantor M.N."/>
            <person name="Hua S.X."/>
            <person name="Woyke T."/>
        </authorList>
    </citation>
    <scope>NUCLEOTIDE SEQUENCE [LARGE SCALE GENOMIC DNA]</scope>
    <source>
        <strain evidence="2 3">XH-48</strain>
    </source>
</reference>
<dbReference type="PATRIC" id="fig|797299.3.peg.529"/>
<dbReference type="KEGG" id="hlr:HALLA_07445"/>
<dbReference type="eggNOG" id="arCOG00244">
    <property type="taxonomic scope" value="Archaea"/>
</dbReference>
<accession>W0JNY1</accession>
<dbReference type="Gene3D" id="3.40.50.720">
    <property type="entry name" value="NAD(P)-binding Rossmann-like Domain"/>
    <property type="match status" value="1"/>
</dbReference>
<organism evidence="2 3">
    <name type="scientific">Halostagnicola larsenii XH-48</name>
    <dbReference type="NCBI Taxonomy" id="797299"/>
    <lineage>
        <taxon>Archaea</taxon>
        <taxon>Methanobacteriati</taxon>
        <taxon>Methanobacteriota</taxon>
        <taxon>Stenosarchaea group</taxon>
        <taxon>Halobacteria</taxon>
        <taxon>Halobacteriales</taxon>
        <taxon>Natrialbaceae</taxon>
        <taxon>Halostagnicola</taxon>
    </lineage>
</organism>
<dbReference type="PANTHER" id="PTHR43781:SF1">
    <property type="entry name" value="SACCHAROPINE DEHYDROGENASE"/>
    <property type="match status" value="1"/>
</dbReference>
<dbReference type="STRING" id="797299.HALLA_07445"/>
<dbReference type="OrthoDB" id="194971at2157"/>
<dbReference type="SUPFAM" id="SSF51735">
    <property type="entry name" value="NAD(P)-binding Rossmann-fold domains"/>
    <property type="match status" value="1"/>
</dbReference>
<dbReference type="Proteomes" id="UP000019024">
    <property type="component" value="Chromosome"/>
</dbReference>